<dbReference type="PANTHER" id="PTHR23517:SF3">
    <property type="entry name" value="INTEGRAL MEMBRANE TRANSPORT PROTEIN"/>
    <property type="match status" value="1"/>
</dbReference>
<dbReference type="GO" id="GO:0005886">
    <property type="term" value="C:plasma membrane"/>
    <property type="evidence" value="ECO:0007669"/>
    <property type="project" value="UniProtKB-SubCell"/>
</dbReference>
<dbReference type="CDD" id="cd17473">
    <property type="entry name" value="MFS_arabinose_efflux_permease_like"/>
    <property type="match status" value="1"/>
</dbReference>
<evidence type="ECO:0000259" key="8">
    <source>
        <dbReference type="PROSITE" id="PS50850"/>
    </source>
</evidence>
<feature type="domain" description="Major facilitator superfamily (MFS) profile" evidence="8">
    <location>
        <begin position="17"/>
        <end position="395"/>
    </location>
</feature>
<dbReference type="InterPro" id="IPR020846">
    <property type="entry name" value="MFS_dom"/>
</dbReference>
<keyword evidence="10" id="KW-1185">Reference proteome</keyword>
<proteinExistence type="predicted"/>
<gene>
    <name evidence="9" type="ORF">BMI79_06905</name>
</gene>
<dbReference type="Proteomes" id="UP000216021">
    <property type="component" value="Unassembled WGS sequence"/>
</dbReference>
<dbReference type="SUPFAM" id="SSF103473">
    <property type="entry name" value="MFS general substrate transporter"/>
    <property type="match status" value="1"/>
</dbReference>
<feature type="transmembrane region" description="Helical" evidence="7">
    <location>
        <begin position="372"/>
        <end position="391"/>
    </location>
</feature>
<dbReference type="InterPro" id="IPR005829">
    <property type="entry name" value="Sugar_transporter_CS"/>
</dbReference>
<reference evidence="9 10" key="1">
    <citation type="submission" date="2016-11" db="EMBL/GenBank/DDBJ databases">
        <title>Rahnella oryzae sp. nov., isolated from rice root.</title>
        <authorList>
            <person name="Zhang X.-X."/>
            <person name="Zhang J."/>
        </authorList>
    </citation>
    <scope>NUCLEOTIDE SEQUENCE [LARGE SCALE GENOMIC DNA]</scope>
    <source>
        <strain evidence="9 10">J11-6</strain>
    </source>
</reference>
<feature type="transmembrane region" description="Helical" evidence="7">
    <location>
        <begin position="305"/>
        <end position="333"/>
    </location>
</feature>
<feature type="transmembrane region" description="Helical" evidence="7">
    <location>
        <begin position="56"/>
        <end position="74"/>
    </location>
</feature>
<dbReference type="PANTHER" id="PTHR23517">
    <property type="entry name" value="RESISTANCE PROTEIN MDTM, PUTATIVE-RELATED-RELATED"/>
    <property type="match status" value="1"/>
</dbReference>
<evidence type="ECO:0000256" key="4">
    <source>
        <dbReference type="ARBA" id="ARBA00022692"/>
    </source>
</evidence>
<feature type="transmembrane region" description="Helical" evidence="7">
    <location>
        <begin position="246"/>
        <end position="271"/>
    </location>
</feature>
<feature type="transmembrane region" description="Helical" evidence="7">
    <location>
        <begin position="213"/>
        <end position="234"/>
    </location>
</feature>
<comment type="subcellular location">
    <subcellularLocation>
        <location evidence="1">Cell membrane</location>
        <topology evidence="1">Multi-pass membrane protein</topology>
    </subcellularLocation>
</comment>
<evidence type="ECO:0000256" key="2">
    <source>
        <dbReference type="ARBA" id="ARBA00022448"/>
    </source>
</evidence>
<evidence type="ECO:0000256" key="5">
    <source>
        <dbReference type="ARBA" id="ARBA00022989"/>
    </source>
</evidence>
<dbReference type="GO" id="GO:0022857">
    <property type="term" value="F:transmembrane transporter activity"/>
    <property type="evidence" value="ECO:0007669"/>
    <property type="project" value="InterPro"/>
</dbReference>
<keyword evidence="5 7" id="KW-1133">Transmembrane helix</keyword>
<keyword evidence="2" id="KW-0813">Transport</keyword>
<evidence type="ECO:0000313" key="9">
    <source>
        <dbReference type="EMBL" id="OMQ24548.1"/>
    </source>
</evidence>
<dbReference type="Gene3D" id="1.20.1250.20">
    <property type="entry name" value="MFS general substrate transporter like domains"/>
    <property type="match status" value="1"/>
</dbReference>
<organism evidence="9 10">
    <name type="scientific">Serratia oryzae</name>
    <dbReference type="NCBI Taxonomy" id="2034155"/>
    <lineage>
        <taxon>Bacteria</taxon>
        <taxon>Pseudomonadati</taxon>
        <taxon>Pseudomonadota</taxon>
        <taxon>Gammaproteobacteria</taxon>
        <taxon>Enterobacterales</taxon>
        <taxon>Yersiniaceae</taxon>
        <taxon>Serratia</taxon>
    </lineage>
</organism>
<accession>A0A1S8CMR8</accession>
<evidence type="ECO:0000256" key="3">
    <source>
        <dbReference type="ARBA" id="ARBA00022475"/>
    </source>
</evidence>
<name>A0A1S8CMR8_9GAMM</name>
<dbReference type="Pfam" id="PF07690">
    <property type="entry name" value="MFS_1"/>
    <property type="match status" value="1"/>
</dbReference>
<feature type="transmembrane region" description="Helical" evidence="7">
    <location>
        <begin position="175"/>
        <end position="192"/>
    </location>
</feature>
<dbReference type="InterPro" id="IPR050171">
    <property type="entry name" value="MFS_Transporters"/>
</dbReference>
<sequence length="404" mass="42909">MKQDPVPAPTSVWRDQRAIALLLAASLTVMANATISPALAGLEAAFSDAPHAEILTRLLVPAPSLSVVLCAPLAGMFADRFGRRRMLLIGVILFIITGSAGLYLPSLPAIFASRLALGVAVALIMTAGTALIGDYFTGNQRSDLVGLQVSARNFGGFLFISLAGYMAAISPRLPFAIYGLAAFFLPLMWVAISEPVRSAPRTKMQGNKGHRAWKWLILTLALLQMLTNMLFFVIPTQLPFFFKVQGYNSAVMTGSALGALMLTGGCTALLYARMKRTIGFYGNYSLGYTMLALGFMLIGCGVKPWIIFAGAAAIGAGYAMVSPNFVAIALNLAPERHRGLVGGMLTTSIFLGQFLSPWLSTPAIAAFGYSETFYGISLLLGVLALATALVGGRELIRRLLPATG</sequence>
<dbReference type="InterPro" id="IPR011701">
    <property type="entry name" value="MFS"/>
</dbReference>
<evidence type="ECO:0000313" key="10">
    <source>
        <dbReference type="Proteomes" id="UP000216021"/>
    </source>
</evidence>
<feature type="transmembrane region" description="Helical" evidence="7">
    <location>
        <begin position="340"/>
        <end position="360"/>
    </location>
</feature>
<dbReference type="InterPro" id="IPR036259">
    <property type="entry name" value="MFS_trans_sf"/>
</dbReference>
<keyword evidence="6 7" id="KW-0472">Membrane</keyword>
<dbReference type="PROSITE" id="PS00216">
    <property type="entry name" value="SUGAR_TRANSPORT_1"/>
    <property type="match status" value="1"/>
</dbReference>
<comment type="caution">
    <text evidence="9">The sequence shown here is derived from an EMBL/GenBank/DDBJ whole genome shotgun (WGS) entry which is preliminary data.</text>
</comment>
<dbReference type="EMBL" id="MOXD01000003">
    <property type="protein sequence ID" value="OMQ24548.1"/>
    <property type="molecule type" value="Genomic_DNA"/>
</dbReference>
<keyword evidence="3" id="KW-1003">Cell membrane</keyword>
<evidence type="ECO:0000256" key="7">
    <source>
        <dbReference type="SAM" id="Phobius"/>
    </source>
</evidence>
<dbReference type="OrthoDB" id="9812221at2"/>
<dbReference type="RefSeq" id="WP_076941429.1">
    <property type="nucleotide sequence ID" value="NZ_MOXD01000003.1"/>
</dbReference>
<evidence type="ECO:0000256" key="1">
    <source>
        <dbReference type="ARBA" id="ARBA00004651"/>
    </source>
</evidence>
<feature type="transmembrane region" description="Helical" evidence="7">
    <location>
        <begin position="278"/>
        <end position="299"/>
    </location>
</feature>
<dbReference type="PROSITE" id="PS50850">
    <property type="entry name" value="MFS"/>
    <property type="match status" value="1"/>
</dbReference>
<keyword evidence="4 7" id="KW-0812">Transmembrane</keyword>
<evidence type="ECO:0000256" key="6">
    <source>
        <dbReference type="ARBA" id="ARBA00023136"/>
    </source>
</evidence>
<feature type="transmembrane region" description="Helical" evidence="7">
    <location>
        <begin position="116"/>
        <end position="137"/>
    </location>
</feature>
<feature type="transmembrane region" description="Helical" evidence="7">
    <location>
        <begin position="149"/>
        <end position="169"/>
    </location>
</feature>
<feature type="transmembrane region" description="Helical" evidence="7">
    <location>
        <begin position="86"/>
        <end position="104"/>
    </location>
</feature>
<protein>
    <submittedName>
        <fullName evidence="9">MFS transporter</fullName>
    </submittedName>
</protein>
<dbReference type="AlphaFoldDB" id="A0A1S8CMR8"/>